<name>A0ABU5L9L0_9RICK</name>
<dbReference type="GO" id="GO:0032259">
    <property type="term" value="P:methylation"/>
    <property type="evidence" value="ECO:0007669"/>
    <property type="project" value="UniProtKB-KW"/>
</dbReference>
<dbReference type="GO" id="GO:0008168">
    <property type="term" value="F:methyltransferase activity"/>
    <property type="evidence" value="ECO:0007669"/>
    <property type="project" value="UniProtKB-KW"/>
</dbReference>
<accession>A0ABU5L9L0</accession>
<evidence type="ECO:0000259" key="1">
    <source>
        <dbReference type="Pfam" id="PF05050"/>
    </source>
</evidence>
<evidence type="ECO:0000313" key="2">
    <source>
        <dbReference type="EMBL" id="MDZ5762809.1"/>
    </source>
</evidence>
<dbReference type="InterPro" id="IPR052514">
    <property type="entry name" value="SAM-dependent_MTase"/>
</dbReference>
<dbReference type="Gene3D" id="3.40.50.150">
    <property type="entry name" value="Vaccinia Virus protein VP39"/>
    <property type="match status" value="1"/>
</dbReference>
<gene>
    <name evidence="2" type="ORF">Cyrtocomes_01204</name>
</gene>
<comment type="caution">
    <text evidence="2">The sequence shown here is derived from an EMBL/GenBank/DDBJ whole genome shotgun (WGS) entry which is preliminary data.</text>
</comment>
<organism evidence="2 3">
    <name type="scientific">Candidatus Cyrtobacter comes</name>
    <dbReference type="NCBI Taxonomy" id="675776"/>
    <lineage>
        <taxon>Bacteria</taxon>
        <taxon>Pseudomonadati</taxon>
        <taxon>Pseudomonadota</taxon>
        <taxon>Alphaproteobacteria</taxon>
        <taxon>Rickettsiales</taxon>
        <taxon>Candidatus Midichloriaceae</taxon>
        <taxon>Candidatus Cyrtobacter</taxon>
    </lineage>
</organism>
<keyword evidence="2" id="KW-0489">Methyltransferase</keyword>
<dbReference type="NCBIfam" id="TIGR01444">
    <property type="entry name" value="fkbM_fam"/>
    <property type="match status" value="1"/>
</dbReference>
<evidence type="ECO:0000313" key="3">
    <source>
        <dbReference type="Proteomes" id="UP001293791"/>
    </source>
</evidence>
<feature type="domain" description="Methyltransferase FkbM" evidence="1">
    <location>
        <begin position="66"/>
        <end position="242"/>
    </location>
</feature>
<reference evidence="2 3" key="1">
    <citation type="submission" date="2023-02" db="EMBL/GenBank/DDBJ databases">
        <title>Host association and intracellularity evolved multiple times independently in the Rickettsiales.</title>
        <authorList>
            <person name="Castelli M."/>
            <person name="Nardi T."/>
            <person name="Gammuto L."/>
            <person name="Bellinzona G."/>
            <person name="Sabaneyeva E."/>
            <person name="Potekhin A."/>
            <person name="Serra V."/>
            <person name="Petroni G."/>
            <person name="Sassera D."/>
        </authorList>
    </citation>
    <scope>NUCLEOTIDE SEQUENCE [LARGE SCALE GENOMIC DNA]</scope>
    <source>
        <strain evidence="2 3">BOD18</strain>
    </source>
</reference>
<keyword evidence="3" id="KW-1185">Reference proteome</keyword>
<dbReference type="RefSeq" id="WP_322498252.1">
    <property type="nucleotide sequence ID" value="NZ_JARGYT010000121.1"/>
</dbReference>
<protein>
    <submittedName>
        <fullName evidence="2">SAM-dependent methyltransferase</fullName>
    </submittedName>
</protein>
<dbReference type="InterPro" id="IPR029063">
    <property type="entry name" value="SAM-dependent_MTases_sf"/>
</dbReference>
<keyword evidence="2" id="KW-0808">Transferase</keyword>
<dbReference type="Pfam" id="PF05050">
    <property type="entry name" value="Methyltransf_21"/>
    <property type="match status" value="1"/>
</dbReference>
<dbReference type="InterPro" id="IPR006342">
    <property type="entry name" value="FkbM_mtfrase"/>
</dbReference>
<dbReference type="SUPFAM" id="SSF53335">
    <property type="entry name" value="S-adenosyl-L-methionine-dependent methyltransferases"/>
    <property type="match status" value="1"/>
</dbReference>
<dbReference type="PANTHER" id="PTHR34203:SF15">
    <property type="entry name" value="SLL1173 PROTEIN"/>
    <property type="match status" value="1"/>
</dbReference>
<dbReference type="Proteomes" id="UP001293791">
    <property type="component" value="Unassembled WGS sequence"/>
</dbReference>
<sequence>MIEKHNTTVLFHGPVQIFKSTYGTGLNLAVYPDDRAVVDFLSKGAIEPIIESLVTTLVQDGFFCLDLGTNYGHLAIAMSLKAGESGEVHAYDATSIVGGYAELNVLLNGLENRNIHFYNFAISDNSNSSILFDGSTNSYLGKVSSQYDLAHIKYSAISFFPAIKALFPYLGLFIPYQVPTISVDEIMKQNGNKLVDFLRADIEGSECKMLLGAQQTIAASPNIIIFMEWEPQPIKRTSSFSEAKQCVDFLKNEKFNILKLNYGDYDDTTLRLSKDSLIPVQIDTLLNFTDQALKGEYILMRHFDSKIAELCGACTKEDLGIELYDERSSQDLNIADDHYSLHTDL</sequence>
<dbReference type="EMBL" id="JARGYT010000121">
    <property type="protein sequence ID" value="MDZ5762809.1"/>
    <property type="molecule type" value="Genomic_DNA"/>
</dbReference>
<proteinExistence type="predicted"/>
<dbReference type="PANTHER" id="PTHR34203">
    <property type="entry name" value="METHYLTRANSFERASE, FKBM FAMILY PROTEIN"/>
    <property type="match status" value="1"/>
</dbReference>